<keyword evidence="1" id="KW-0732">Signal</keyword>
<dbReference type="EMBL" id="CP113088">
    <property type="protein sequence ID" value="WAC01294.1"/>
    <property type="molecule type" value="Genomic_DNA"/>
</dbReference>
<dbReference type="KEGG" id="lnu:N7U66_14485"/>
<feature type="chain" id="PRO_5038681476" evidence="1">
    <location>
        <begin position="33"/>
        <end position="152"/>
    </location>
</feature>
<dbReference type="AlphaFoldDB" id="A0A9E8SDK6"/>
<accession>A0A9E8SDK6</accession>
<organism evidence="2 3">
    <name type="scientific">Lacinutrix neustonica</name>
    <dbReference type="NCBI Taxonomy" id="2980107"/>
    <lineage>
        <taxon>Bacteria</taxon>
        <taxon>Pseudomonadati</taxon>
        <taxon>Bacteroidota</taxon>
        <taxon>Flavobacteriia</taxon>
        <taxon>Flavobacteriales</taxon>
        <taxon>Flavobacteriaceae</taxon>
        <taxon>Lacinutrix</taxon>
    </lineage>
</organism>
<sequence>MEQKTTLIFRGKHLFLSLLLASFYLMTSSLNAQTTEDFEDDTVGAKSFTDNGQSFMIVDGGGETTYDIESFAGGGWNGAGPDNQFIDNTSGTPAIGDGSSFSITTTDGTDIQIKHFYLFVSNRGITGPASTSITFTGKKDGVEAYSFVKSSE</sequence>
<reference evidence="2" key="1">
    <citation type="submission" date="2022-11" db="EMBL/GenBank/DDBJ databases">
        <title>Lacinutrix neustonica HL-RS19T sp. nov., isolated from the surface microlayer sample of brackish Lake Shihwa.</title>
        <authorList>
            <person name="Choi J.Y."/>
            <person name="Hwang C.Y."/>
        </authorList>
    </citation>
    <scope>NUCLEOTIDE SEQUENCE</scope>
    <source>
        <strain evidence="2">HL-RS19</strain>
    </source>
</reference>
<name>A0A9E8SDK6_9FLAO</name>
<protein>
    <submittedName>
        <fullName evidence="2">Uncharacterized protein</fullName>
    </submittedName>
</protein>
<dbReference type="Proteomes" id="UP001164705">
    <property type="component" value="Chromosome"/>
</dbReference>
<proteinExistence type="predicted"/>
<keyword evidence="3" id="KW-1185">Reference proteome</keyword>
<feature type="signal peptide" evidence="1">
    <location>
        <begin position="1"/>
        <end position="32"/>
    </location>
</feature>
<evidence type="ECO:0000256" key="1">
    <source>
        <dbReference type="SAM" id="SignalP"/>
    </source>
</evidence>
<gene>
    <name evidence="2" type="ORF">N7U66_14485</name>
</gene>
<evidence type="ECO:0000313" key="2">
    <source>
        <dbReference type="EMBL" id="WAC01294.1"/>
    </source>
</evidence>
<evidence type="ECO:0000313" key="3">
    <source>
        <dbReference type="Proteomes" id="UP001164705"/>
    </source>
</evidence>
<dbReference type="RefSeq" id="WP_267675908.1">
    <property type="nucleotide sequence ID" value="NZ_CP113088.1"/>
</dbReference>